<feature type="non-terminal residue" evidence="3">
    <location>
        <position position="1"/>
    </location>
</feature>
<dbReference type="PANTHER" id="PTHR11566">
    <property type="entry name" value="DYNAMIN"/>
    <property type="match status" value="1"/>
</dbReference>
<dbReference type="InterPro" id="IPR027417">
    <property type="entry name" value="P-loop_NTPase"/>
</dbReference>
<comment type="caution">
    <text evidence="3">The sequence shown here is derived from an EMBL/GenBank/DDBJ whole genome shotgun (WGS) entry which is preliminary data.</text>
</comment>
<dbReference type="Pfam" id="PF01031">
    <property type="entry name" value="Dynamin_M"/>
    <property type="match status" value="2"/>
</dbReference>
<dbReference type="InterPro" id="IPR003130">
    <property type="entry name" value="GED"/>
</dbReference>
<dbReference type="SUPFAM" id="SSF52540">
    <property type="entry name" value="P-loop containing nucleoside triphosphate hydrolases"/>
    <property type="match status" value="1"/>
</dbReference>
<accession>A0A409X196</accession>
<dbReference type="GO" id="GO:0005874">
    <property type="term" value="C:microtubule"/>
    <property type="evidence" value="ECO:0007669"/>
    <property type="project" value="TreeGrafter"/>
</dbReference>
<reference evidence="3 4" key="1">
    <citation type="journal article" date="2018" name="Evol. Lett.">
        <title>Horizontal gene cluster transfer increased hallucinogenic mushroom diversity.</title>
        <authorList>
            <person name="Reynolds H.T."/>
            <person name="Vijayakumar V."/>
            <person name="Gluck-Thaler E."/>
            <person name="Korotkin H.B."/>
            <person name="Matheny P.B."/>
            <person name="Slot J.C."/>
        </authorList>
    </citation>
    <scope>NUCLEOTIDE SEQUENCE [LARGE SCALE GENOMIC DNA]</scope>
    <source>
        <strain evidence="3 4">2629</strain>
    </source>
</reference>
<organism evidence="3 4">
    <name type="scientific">Panaeolus cyanescens</name>
    <dbReference type="NCBI Taxonomy" id="181874"/>
    <lineage>
        <taxon>Eukaryota</taxon>
        <taxon>Fungi</taxon>
        <taxon>Dikarya</taxon>
        <taxon>Basidiomycota</taxon>
        <taxon>Agaricomycotina</taxon>
        <taxon>Agaricomycetes</taxon>
        <taxon>Agaricomycetidae</taxon>
        <taxon>Agaricales</taxon>
        <taxon>Agaricineae</taxon>
        <taxon>Galeropsidaceae</taxon>
        <taxon>Panaeolus</taxon>
    </lineage>
</organism>
<dbReference type="GO" id="GO:0005525">
    <property type="term" value="F:GTP binding"/>
    <property type="evidence" value="ECO:0007669"/>
    <property type="project" value="InterPro"/>
</dbReference>
<dbReference type="Gene3D" id="1.20.120.1240">
    <property type="entry name" value="Dynamin, middle domain"/>
    <property type="match status" value="1"/>
</dbReference>
<dbReference type="EMBL" id="NHTK01004853">
    <property type="protein sequence ID" value="PPQ84568.1"/>
    <property type="molecule type" value="Genomic_DNA"/>
</dbReference>
<dbReference type="OrthoDB" id="5061070at2759"/>
<protein>
    <recommendedName>
        <fullName evidence="2">GED domain-containing protein</fullName>
    </recommendedName>
</protein>
<proteinExistence type="predicted"/>
<evidence type="ECO:0000259" key="2">
    <source>
        <dbReference type="PROSITE" id="PS51388"/>
    </source>
</evidence>
<dbReference type="InterPro" id="IPR000375">
    <property type="entry name" value="Dynamin_stalk"/>
</dbReference>
<dbReference type="Gene3D" id="3.40.50.300">
    <property type="entry name" value="P-loop containing nucleotide triphosphate hydrolases"/>
    <property type="match status" value="1"/>
</dbReference>
<feature type="domain" description="GED" evidence="2">
    <location>
        <begin position="447"/>
        <end position="540"/>
    </location>
</feature>
<gene>
    <name evidence="3" type="ORF">CVT24_006595</name>
</gene>
<dbReference type="Pfam" id="PF02212">
    <property type="entry name" value="GED"/>
    <property type="match status" value="1"/>
</dbReference>
<feature type="compositionally biased region" description="Pro residues" evidence="1">
    <location>
        <begin position="409"/>
        <end position="418"/>
    </location>
</feature>
<dbReference type="GO" id="GO:0008017">
    <property type="term" value="F:microtubule binding"/>
    <property type="evidence" value="ECO:0007669"/>
    <property type="project" value="TreeGrafter"/>
</dbReference>
<dbReference type="Proteomes" id="UP000284842">
    <property type="component" value="Unassembled WGS sequence"/>
</dbReference>
<dbReference type="GO" id="GO:0005886">
    <property type="term" value="C:plasma membrane"/>
    <property type="evidence" value="ECO:0007669"/>
    <property type="project" value="TreeGrafter"/>
</dbReference>
<evidence type="ECO:0000313" key="4">
    <source>
        <dbReference type="Proteomes" id="UP000284842"/>
    </source>
</evidence>
<dbReference type="GO" id="GO:0003924">
    <property type="term" value="F:GTPase activity"/>
    <property type="evidence" value="ECO:0007669"/>
    <property type="project" value="InterPro"/>
</dbReference>
<dbReference type="InParanoid" id="A0A409X196"/>
<dbReference type="GO" id="GO:0031623">
    <property type="term" value="P:receptor internalization"/>
    <property type="evidence" value="ECO:0007669"/>
    <property type="project" value="TreeGrafter"/>
</dbReference>
<name>A0A409X196_9AGAR</name>
<dbReference type="PANTHER" id="PTHR11566:SF131">
    <property type="entry name" value="GTPASE, PUTATIVE (AFU_ORTHOLOGUE AFUA_6G07630)-RELATED"/>
    <property type="match status" value="1"/>
</dbReference>
<evidence type="ECO:0000256" key="1">
    <source>
        <dbReference type="SAM" id="MobiDB-lite"/>
    </source>
</evidence>
<dbReference type="InterPro" id="IPR022812">
    <property type="entry name" value="Dynamin"/>
</dbReference>
<dbReference type="AlphaFoldDB" id="A0A409X196"/>
<sequence length="540" mass="62600">VLTKPDRIPLGEADRWVSFIRNKQEALENNWFCVKQPSSHEWKGIKTWEDARQMEEDFFSGNSPWCQLDPIYQRYLCTRNLVDRLSRVLSDLMSKRVPEIRMEVYRIIRKTKDEIASLPREPRKTYTISSLVKDFMNDLARHVRGASDDPYTDSLGLIQSIRRGQENFRRAIRETAPRFRPFERCDAGIKHLRKALFLVQEEGDDIDGDTSEENNEPVSPSTSATDQYFAFSNVRKRKYSQMTHTKIYIEDILERANRARTREMTGRFPFKVKEYLIQSIVAQWKEPATEFCALVHKAVNGHVGNLIAKHFSEFGSLKHRVQHITDAHMDRCMQGSQQQIELYLSHEMQPFTLNESYTEKYRQKFFAYYFSAWDQADLSSDDEMENRGNDMSYRPRAFSRPAMDKGKAPMPPPAPKTPPKQGRRRNVRVDDWHPHTAESPIDSVGPVLDVMASVRAYFQVAYKRFVDNVPMGVDFALVKGVERGLHEALVDGLGMGDPDGEQFVRSLVVEDARIMESCNTLMNKYKRLEAAIEELSCIDL</sequence>
<dbReference type="PROSITE" id="PS51388">
    <property type="entry name" value="GED"/>
    <property type="match status" value="1"/>
</dbReference>
<keyword evidence="4" id="KW-1185">Reference proteome</keyword>
<feature type="region of interest" description="Disordered" evidence="1">
    <location>
        <begin position="380"/>
        <end position="425"/>
    </location>
</feature>
<dbReference type="GO" id="GO:0005737">
    <property type="term" value="C:cytoplasm"/>
    <property type="evidence" value="ECO:0007669"/>
    <property type="project" value="TreeGrafter"/>
</dbReference>
<evidence type="ECO:0000313" key="3">
    <source>
        <dbReference type="EMBL" id="PPQ84568.1"/>
    </source>
</evidence>
<dbReference type="InterPro" id="IPR020850">
    <property type="entry name" value="GED_dom"/>
</dbReference>